<reference evidence="6" key="1">
    <citation type="submission" date="2017-02" db="UniProtKB">
        <authorList>
            <consortium name="WormBaseParasite"/>
        </authorList>
    </citation>
    <scope>IDENTIFICATION</scope>
</reference>
<comment type="subcellular location">
    <subcellularLocation>
        <location evidence="1">Nucleus</location>
    </subcellularLocation>
</comment>
<feature type="region of interest" description="Disordered" evidence="2">
    <location>
        <begin position="1"/>
        <end position="28"/>
    </location>
</feature>
<accession>A0A0N4XC30</accession>
<evidence type="ECO:0000256" key="1">
    <source>
        <dbReference type="ARBA" id="ARBA00004123"/>
    </source>
</evidence>
<evidence type="ECO:0000256" key="2">
    <source>
        <dbReference type="SAM" id="MobiDB-lite"/>
    </source>
</evidence>
<dbReference type="Gene3D" id="1.10.10.60">
    <property type="entry name" value="Homeodomain-like"/>
    <property type="match status" value="1"/>
</dbReference>
<dbReference type="Proteomes" id="UP000268014">
    <property type="component" value="Unassembled WGS sequence"/>
</dbReference>
<dbReference type="OrthoDB" id="5829636at2759"/>
<dbReference type="EMBL" id="UZAF01024621">
    <property type="protein sequence ID" value="VDO93923.1"/>
    <property type="molecule type" value="Genomic_DNA"/>
</dbReference>
<protein>
    <submittedName>
        <fullName evidence="6">HTH_Tnp_Tc3_1 domain-containing protein</fullName>
    </submittedName>
</protein>
<dbReference type="GO" id="GO:0005634">
    <property type="term" value="C:nucleus"/>
    <property type="evidence" value="ECO:0007669"/>
    <property type="project" value="UniProtKB-SubCell"/>
</dbReference>
<evidence type="ECO:0000313" key="5">
    <source>
        <dbReference type="Proteomes" id="UP000268014"/>
    </source>
</evidence>
<gene>
    <name evidence="4" type="ORF">HPLM_LOCUS21914</name>
</gene>
<dbReference type="Pfam" id="PF11427">
    <property type="entry name" value="HTH_Tnp_Tc3_1"/>
    <property type="match status" value="1"/>
</dbReference>
<feature type="compositionally biased region" description="Basic and acidic residues" evidence="2">
    <location>
        <begin position="1"/>
        <end position="21"/>
    </location>
</feature>
<dbReference type="WBParaSite" id="HPLM_0002192501-mRNA-1">
    <property type="protein sequence ID" value="HPLM_0002192501-mRNA-1"/>
    <property type="gene ID" value="HPLM_0002192501"/>
</dbReference>
<name>A0A0N4XC30_HAEPC</name>
<feature type="domain" description="Tc3 transposase DNA binding" evidence="3">
    <location>
        <begin position="3"/>
        <end position="51"/>
    </location>
</feature>
<reference evidence="4 5" key="2">
    <citation type="submission" date="2018-11" db="EMBL/GenBank/DDBJ databases">
        <authorList>
            <consortium name="Pathogen Informatics"/>
        </authorList>
    </citation>
    <scope>NUCLEOTIDE SEQUENCE [LARGE SCALE GENOMIC DNA]</scope>
    <source>
        <strain evidence="4 5">MHpl1</strain>
    </source>
</reference>
<dbReference type="GO" id="GO:0003677">
    <property type="term" value="F:DNA binding"/>
    <property type="evidence" value="ECO:0007669"/>
    <property type="project" value="InterPro"/>
</dbReference>
<evidence type="ECO:0000259" key="3">
    <source>
        <dbReference type="Pfam" id="PF11427"/>
    </source>
</evidence>
<proteinExistence type="predicted"/>
<dbReference type="InterPro" id="IPR009057">
    <property type="entry name" value="Homeodomain-like_sf"/>
</dbReference>
<dbReference type="SUPFAM" id="SSF46689">
    <property type="entry name" value="Homeodomain-like"/>
    <property type="match status" value="1"/>
</dbReference>
<evidence type="ECO:0000313" key="4">
    <source>
        <dbReference type="EMBL" id="VDO93923.1"/>
    </source>
</evidence>
<dbReference type="InterPro" id="IPR025898">
    <property type="entry name" value="Tc3_transposase_DNA-bd_dom"/>
</dbReference>
<keyword evidence="5" id="KW-1185">Reference proteome</keyword>
<sequence>MGRGKSLSDYDKSQIPAKKEQGPPNRRIARDLDRCNTVVDNFVRSPAEYGTIGPKEVRDVYLNLWKVTSYGF</sequence>
<evidence type="ECO:0000313" key="6">
    <source>
        <dbReference type="WBParaSite" id="HPLM_0002192501-mRNA-1"/>
    </source>
</evidence>
<dbReference type="AlphaFoldDB" id="A0A0N4XC30"/>
<organism evidence="6">
    <name type="scientific">Haemonchus placei</name>
    <name type="common">Barber's pole worm</name>
    <dbReference type="NCBI Taxonomy" id="6290"/>
    <lineage>
        <taxon>Eukaryota</taxon>
        <taxon>Metazoa</taxon>
        <taxon>Ecdysozoa</taxon>
        <taxon>Nematoda</taxon>
        <taxon>Chromadorea</taxon>
        <taxon>Rhabditida</taxon>
        <taxon>Rhabditina</taxon>
        <taxon>Rhabditomorpha</taxon>
        <taxon>Strongyloidea</taxon>
        <taxon>Trichostrongylidae</taxon>
        <taxon>Haemonchus</taxon>
    </lineage>
</organism>